<evidence type="ECO:0000256" key="8">
    <source>
        <dbReference type="PROSITE-ProRule" id="PRU00169"/>
    </source>
</evidence>
<evidence type="ECO:0000256" key="2">
    <source>
        <dbReference type="ARBA" id="ARBA00022490"/>
    </source>
</evidence>
<gene>
    <name evidence="11" type="ORF">GCM10010912_37930</name>
</gene>
<reference evidence="11" key="1">
    <citation type="journal article" date="2014" name="Int. J. Syst. Evol. Microbiol.">
        <title>Complete genome sequence of Corynebacterium casei LMG S-19264T (=DSM 44701T), isolated from a smear-ripened cheese.</title>
        <authorList>
            <consortium name="US DOE Joint Genome Institute (JGI-PGF)"/>
            <person name="Walter F."/>
            <person name="Albersmeier A."/>
            <person name="Kalinowski J."/>
            <person name="Ruckert C."/>
        </authorList>
    </citation>
    <scope>NUCLEOTIDE SEQUENCE</scope>
    <source>
        <strain evidence="11">CGMCC 1.16134</strain>
    </source>
</reference>
<keyword evidence="12" id="KW-1185">Reference proteome</keyword>
<keyword evidence="3 8" id="KW-0597">Phosphoprotein</keyword>
<proteinExistence type="predicted"/>
<accession>A0A917CK56</accession>
<dbReference type="InterPro" id="IPR051552">
    <property type="entry name" value="HptR"/>
</dbReference>
<dbReference type="InterPro" id="IPR020449">
    <property type="entry name" value="Tscrpt_reg_AraC-type_HTH"/>
</dbReference>
<dbReference type="PROSITE" id="PS01124">
    <property type="entry name" value="HTH_ARAC_FAMILY_2"/>
    <property type="match status" value="1"/>
</dbReference>
<dbReference type="InterPro" id="IPR011006">
    <property type="entry name" value="CheY-like_superfamily"/>
</dbReference>
<dbReference type="RefSeq" id="WP_189027632.1">
    <property type="nucleotide sequence ID" value="NZ_BMKR01000016.1"/>
</dbReference>
<dbReference type="InterPro" id="IPR018062">
    <property type="entry name" value="HTH_AraC-typ_CS"/>
</dbReference>
<evidence type="ECO:0000259" key="9">
    <source>
        <dbReference type="PROSITE" id="PS01124"/>
    </source>
</evidence>
<organism evidence="11 12">
    <name type="scientific">Paenibacillus albidus</name>
    <dbReference type="NCBI Taxonomy" id="2041023"/>
    <lineage>
        <taxon>Bacteria</taxon>
        <taxon>Bacillati</taxon>
        <taxon>Bacillota</taxon>
        <taxon>Bacilli</taxon>
        <taxon>Bacillales</taxon>
        <taxon>Paenibacillaceae</taxon>
        <taxon>Paenibacillus</taxon>
    </lineage>
</organism>
<evidence type="ECO:0008006" key="13">
    <source>
        <dbReference type="Google" id="ProtNLM"/>
    </source>
</evidence>
<dbReference type="SMART" id="SM00448">
    <property type="entry name" value="REC"/>
    <property type="match status" value="1"/>
</dbReference>
<dbReference type="PROSITE" id="PS00041">
    <property type="entry name" value="HTH_ARAC_FAMILY_1"/>
    <property type="match status" value="1"/>
</dbReference>
<evidence type="ECO:0000256" key="6">
    <source>
        <dbReference type="ARBA" id="ARBA00023125"/>
    </source>
</evidence>
<dbReference type="SMART" id="SM00342">
    <property type="entry name" value="HTH_ARAC"/>
    <property type="match status" value="1"/>
</dbReference>
<dbReference type="Pfam" id="PF00072">
    <property type="entry name" value="Response_reg"/>
    <property type="match status" value="1"/>
</dbReference>
<comment type="caution">
    <text evidence="11">The sequence shown here is derived from an EMBL/GenBank/DDBJ whole genome shotgun (WGS) entry which is preliminary data.</text>
</comment>
<dbReference type="SUPFAM" id="SSF52172">
    <property type="entry name" value="CheY-like"/>
    <property type="match status" value="1"/>
</dbReference>
<evidence type="ECO:0000256" key="5">
    <source>
        <dbReference type="ARBA" id="ARBA00023015"/>
    </source>
</evidence>
<evidence type="ECO:0000313" key="11">
    <source>
        <dbReference type="EMBL" id="GGF89206.1"/>
    </source>
</evidence>
<evidence type="ECO:0000313" key="12">
    <source>
        <dbReference type="Proteomes" id="UP000637643"/>
    </source>
</evidence>
<evidence type="ECO:0000256" key="4">
    <source>
        <dbReference type="ARBA" id="ARBA00023012"/>
    </source>
</evidence>
<evidence type="ECO:0000256" key="1">
    <source>
        <dbReference type="ARBA" id="ARBA00004496"/>
    </source>
</evidence>
<protein>
    <recommendedName>
        <fullName evidence="13">Response regulator</fullName>
    </recommendedName>
</protein>
<dbReference type="InterPro" id="IPR001789">
    <property type="entry name" value="Sig_transdc_resp-reg_receiver"/>
</dbReference>
<dbReference type="GO" id="GO:0003700">
    <property type="term" value="F:DNA-binding transcription factor activity"/>
    <property type="evidence" value="ECO:0007669"/>
    <property type="project" value="InterPro"/>
</dbReference>
<dbReference type="InterPro" id="IPR009057">
    <property type="entry name" value="Homeodomain-like_sf"/>
</dbReference>
<sequence>MKVLIVDDEKHVREAVRYFVPWEKHGIKDIYEATNGQEAIAIILEQQPAIVFTDMRMPLVDGAELLEWLHGHAPHTKTIVISGYQDFNYVKPAIVYGGMDYLLKPLNSRQLIEAAERAFQLWQEEKRERERVCRQNIQLNVLRPLYWDKVLSDLVSGNASFPELEVSLSAEFGMSRKADRCRVAVCSLQAGGCRLLQRFQGDVQLASFVLANVCNEIMAPHRSGYAFRCWQTGVDIAILSWDGVDKIEQQLHQMNESFQRVYGVQMEFGLSRVHAFPQGLQAAFEQARQGLSERNLLHKEGRIHLFREAARASGSEKDCAFQAPLEPLRIALLSGDPERMGRTVDEWAQHLSARTTLTEAGFNRLHEDLRSVFLRRNPEEEVHFELCYDEQGWFSLEGWREQLKAQLLRLTKESRLTQTPDSRLVLEIRDYLDQNYHQEMTLQHIAERFFVSRENISRKYKQVTEENLSDYLTRLRISKAKLLLQNTELRLAQIAELVGYEDEKYFSRVFKKATGQTPRDSRKG</sequence>
<dbReference type="Gene3D" id="3.40.50.2300">
    <property type="match status" value="1"/>
</dbReference>
<dbReference type="PANTHER" id="PTHR42713:SF3">
    <property type="entry name" value="TRANSCRIPTIONAL REGULATORY PROTEIN HPTR"/>
    <property type="match status" value="1"/>
</dbReference>
<dbReference type="Proteomes" id="UP000637643">
    <property type="component" value="Unassembled WGS sequence"/>
</dbReference>
<dbReference type="InterPro" id="IPR018060">
    <property type="entry name" value="HTH_AraC"/>
</dbReference>
<dbReference type="GO" id="GO:0005737">
    <property type="term" value="C:cytoplasm"/>
    <property type="evidence" value="ECO:0007669"/>
    <property type="project" value="UniProtKB-SubCell"/>
</dbReference>
<keyword evidence="4" id="KW-0902">Two-component regulatory system</keyword>
<dbReference type="PANTHER" id="PTHR42713">
    <property type="entry name" value="HISTIDINE KINASE-RELATED"/>
    <property type="match status" value="1"/>
</dbReference>
<feature type="modified residue" description="4-aspartylphosphate" evidence="8">
    <location>
        <position position="54"/>
    </location>
</feature>
<keyword evidence="2" id="KW-0963">Cytoplasm</keyword>
<evidence type="ECO:0000259" key="10">
    <source>
        <dbReference type="PROSITE" id="PS50110"/>
    </source>
</evidence>
<keyword evidence="5" id="KW-0805">Transcription regulation</keyword>
<keyword evidence="7" id="KW-0804">Transcription</keyword>
<dbReference type="PRINTS" id="PR00032">
    <property type="entry name" value="HTHARAC"/>
</dbReference>
<dbReference type="AlphaFoldDB" id="A0A917CK56"/>
<dbReference type="Gene3D" id="1.10.10.60">
    <property type="entry name" value="Homeodomain-like"/>
    <property type="match status" value="2"/>
</dbReference>
<evidence type="ECO:0000256" key="7">
    <source>
        <dbReference type="ARBA" id="ARBA00023163"/>
    </source>
</evidence>
<comment type="subcellular location">
    <subcellularLocation>
        <location evidence="1">Cytoplasm</location>
    </subcellularLocation>
</comment>
<feature type="domain" description="Response regulatory" evidence="10">
    <location>
        <begin position="2"/>
        <end position="119"/>
    </location>
</feature>
<dbReference type="Pfam" id="PF12833">
    <property type="entry name" value="HTH_18"/>
    <property type="match status" value="1"/>
</dbReference>
<feature type="domain" description="HTH araC/xylS-type" evidence="9">
    <location>
        <begin position="426"/>
        <end position="524"/>
    </location>
</feature>
<reference evidence="11" key="2">
    <citation type="submission" date="2020-09" db="EMBL/GenBank/DDBJ databases">
        <authorList>
            <person name="Sun Q."/>
            <person name="Zhou Y."/>
        </authorList>
    </citation>
    <scope>NUCLEOTIDE SEQUENCE</scope>
    <source>
        <strain evidence="11">CGMCC 1.16134</strain>
    </source>
</reference>
<evidence type="ECO:0000256" key="3">
    <source>
        <dbReference type="ARBA" id="ARBA00022553"/>
    </source>
</evidence>
<dbReference type="SUPFAM" id="SSF46689">
    <property type="entry name" value="Homeodomain-like"/>
    <property type="match status" value="2"/>
</dbReference>
<dbReference type="PROSITE" id="PS50110">
    <property type="entry name" value="RESPONSE_REGULATORY"/>
    <property type="match status" value="1"/>
</dbReference>
<dbReference type="GO" id="GO:0043565">
    <property type="term" value="F:sequence-specific DNA binding"/>
    <property type="evidence" value="ECO:0007669"/>
    <property type="project" value="InterPro"/>
</dbReference>
<keyword evidence="6" id="KW-0238">DNA-binding</keyword>
<name>A0A917CK56_9BACL</name>
<dbReference type="GO" id="GO:0000160">
    <property type="term" value="P:phosphorelay signal transduction system"/>
    <property type="evidence" value="ECO:0007669"/>
    <property type="project" value="UniProtKB-KW"/>
</dbReference>
<dbReference type="EMBL" id="BMKR01000016">
    <property type="protein sequence ID" value="GGF89206.1"/>
    <property type="molecule type" value="Genomic_DNA"/>
</dbReference>
<dbReference type="CDD" id="cd17536">
    <property type="entry name" value="REC_YesN-like"/>
    <property type="match status" value="1"/>
</dbReference>